<comment type="catalytic activity">
    <reaction evidence="9">
        <text>tRNA(Pro) + L-proline + ATP = L-prolyl-tRNA(Pro) + AMP + diphosphate</text>
        <dbReference type="Rhea" id="RHEA:14305"/>
        <dbReference type="Rhea" id="RHEA-COMP:9700"/>
        <dbReference type="Rhea" id="RHEA-COMP:9702"/>
        <dbReference type="ChEBI" id="CHEBI:30616"/>
        <dbReference type="ChEBI" id="CHEBI:33019"/>
        <dbReference type="ChEBI" id="CHEBI:60039"/>
        <dbReference type="ChEBI" id="CHEBI:78442"/>
        <dbReference type="ChEBI" id="CHEBI:78532"/>
        <dbReference type="ChEBI" id="CHEBI:456215"/>
        <dbReference type="EC" id="6.1.1.15"/>
    </reaction>
</comment>
<evidence type="ECO:0000256" key="5">
    <source>
        <dbReference type="ARBA" id="ARBA00022840"/>
    </source>
</evidence>
<dbReference type="STRING" id="1806994.A0A507C6Z0"/>
<dbReference type="Pfam" id="PF00587">
    <property type="entry name" value="tRNA-synt_2b"/>
    <property type="match status" value="1"/>
</dbReference>
<evidence type="ECO:0000256" key="9">
    <source>
        <dbReference type="ARBA" id="ARBA00047671"/>
    </source>
</evidence>
<dbReference type="InterPro" id="IPR002316">
    <property type="entry name" value="Pro-tRNA-ligase_IIa"/>
</dbReference>
<dbReference type="Proteomes" id="UP000319731">
    <property type="component" value="Unassembled WGS sequence"/>
</dbReference>
<keyword evidence="7" id="KW-0030">Aminoacyl-tRNA synthetase</keyword>
<dbReference type="EC" id="6.1.1.15" evidence="2"/>
<dbReference type="InterPro" id="IPR002314">
    <property type="entry name" value="aa-tRNA-synt_IIb"/>
</dbReference>
<dbReference type="PRINTS" id="PR01046">
    <property type="entry name" value="TRNASYNTHPRO"/>
</dbReference>
<comment type="caution">
    <text evidence="12">The sequence shown here is derived from an EMBL/GenBank/DDBJ whole genome shotgun (WGS) entry which is preliminary data.</text>
</comment>
<keyword evidence="3 12" id="KW-0436">Ligase</keyword>
<evidence type="ECO:0000313" key="12">
    <source>
        <dbReference type="EMBL" id="TPX33303.1"/>
    </source>
</evidence>
<evidence type="ECO:0000256" key="4">
    <source>
        <dbReference type="ARBA" id="ARBA00022741"/>
    </source>
</evidence>
<comment type="similarity">
    <text evidence="1">Belongs to the class-II aminoacyl-tRNA synthetase family.</text>
</comment>
<organism evidence="12 13">
    <name type="scientific">Synchytrium microbalum</name>
    <dbReference type="NCBI Taxonomy" id="1806994"/>
    <lineage>
        <taxon>Eukaryota</taxon>
        <taxon>Fungi</taxon>
        <taxon>Fungi incertae sedis</taxon>
        <taxon>Chytridiomycota</taxon>
        <taxon>Chytridiomycota incertae sedis</taxon>
        <taxon>Chytridiomycetes</taxon>
        <taxon>Synchytriales</taxon>
        <taxon>Synchytriaceae</taxon>
        <taxon>Synchytrium</taxon>
    </lineage>
</organism>
<evidence type="ECO:0000256" key="1">
    <source>
        <dbReference type="ARBA" id="ARBA00008226"/>
    </source>
</evidence>
<dbReference type="PANTHER" id="PTHR42753">
    <property type="entry name" value="MITOCHONDRIAL RIBOSOME PROTEIN L39/PROLYL-TRNA LIGASE FAMILY MEMBER"/>
    <property type="match status" value="1"/>
</dbReference>
<accession>A0A507C6Z0</accession>
<dbReference type="InterPro" id="IPR033730">
    <property type="entry name" value="ProRS_core_prok"/>
</dbReference>
<dbReference type="EMBL" id="QEAO01000021">
    <property type="protein sequence ID" value="TPX33303.1"/>
    <property type="molecule type" value="Genomic_DNA"/>
</dbReference>
<dbReference type="AlphaFoldDB" id="A0A507C6Z0"/>
<evidence type="ECO:0000256" key="8">
    <source>
        <dbReference type="ARBA" id="ARBA00029731"/>
    </source>
</evidence>
<dbReference type="InterPro" id="IPR036621">
    <property type="entry name" value="Anticodon-bd_dom_sf"/>
</dbReference>
<dbReference type="GO" id="GO:0004827">
    <property type="term" value="F:proline-tRNA ligase activity"/>
    <property type="evidence" value="ECO:0007669"/>
    <property type="project" value="UniProtKB-EC"/>
</dbReference>
<dbReference type="GO" id="GO:0006433">
    <property type="term" value="P:prolyl-tRNA aminoacylation"/>
    <property type="evidence" value="ECO:0007669"/>
    <property type="project" value="InterPro"/>
</dbReference>
<keyword evidence="5" id="KW-0067">ATP-binding</keyword>
<sequence length="589" mass="65046">MSRAARRWCTCIRSYSTAPDPPITRLSSVFVPSYSEAPSTGSDARVTSGHDYLVRAGFLRQSSAGVFTFLPLGLRVLAKLERIIDEEMQRIGGQKLSLPTLLPVDAWEKSGRLASTGAEMFQLQDRKKSKFVLAPTHEEEITQLVASSVSSHRQLPLRLYQIGRKHRDELRPRGGLLRGRELLMKDLYTFDLGEVAALQTYDHVCDAYNRVFTRIGVPFTTAEADTGNIGGTRSHEYHYASEAGEDTVLACGSCGYAANVERARSIPIEAIPNPSNTTGVNQNVLPKDSQFLSKLTDLHVCADASYKNVVLVLLRPGDKPNSIKIKKHPKLHKSLILLERLLPNQIEELVTKAENVVIAVDSAVLPKLPDDSSMILDDFREAEHGEGCPSCKTNKLKGHKAIEVGHTFYLGTRYSVPLNATFRSSQNKDEHFVMGCYGIGVSRVIGAVSEICKDDQGLVWPDALAPYTACIVPSVPDLLSEPIARRVIELVAQRMPNDVILDDRGNSVARFGYKMKDAALVGYPYVIVLGKKLEQEGLVEVHERATGIKHMVIFDHIVKGLEKIMKSRGLEYQTSKSGEAVRQIGDQPS</sequence>
<evidence type="ECO:0000259" key="11">
    <source>
        <dbReference type="PROSITE" id="PS50862"/>
    </source>
</evidence>
<gene>
    <name evidence="12" type="primary">AIM10</name>
    <name evidence="12" type="ORF">SmJEL517_g03733</name>
</gene>
<dbReference type="CDD" id="cd00779">
    <property type="entry name" value="ProRS_core_prok"/>
    <property type="match status" value="1"/>
</dbReference>
<dbReference type="RefSeq" id="XP_031024315.1">
    <property type="nucleotide sequence ID" value="XM_031169661.1"/>
</dbReference>
<dbReference type="FunFam" id="3.30.930.10:FF:000042">
    <property type="entry name" value="probable proline--tRNA ligase, mitochondrial"/>
    <property type="match status" value="1"/>
</dbReference>
<dbReference type="Gene3D" id="3.40.50.800">
    <property type="entry name" value="Anticodon-binding domain"/>
    <property type="match status" value="1"/>
</dbReference>
<keyword evidence="6" id="KW-0648">Protein biosynthesis</keyword>
<reference evidence="12 13" key="1">
    <citation type="journal article" date="2019" name="Sci. Rep.">
        <title>Comparative genomics of chytrid fungi reveal insights into the obligate biotrophic and pathogenic lifestyle of Synchytrium endobioticum.</title>
        <authorList>
            <person name="van de Vossenberg B.T.L.H."/>
            <person name="Warris S."/>
            <person name="Nguyen H.D.T."/>
            <person name="van Gent-Pelzer M.P.E."/>
            <person name="Joly D.L."/>
            <person name="van de Geest H.C."/>
            <person name="Bonants P.J.M."/>
            <person name="Smith D.S."/>
            <person name="Levesque C.A."/>
            <person name="van der Lee T.A.J."/>
        </authorList>
    </citation>
    <scope>NUCLEOTIDE SEQUENCE [LARGE SCALE GENOMIC DNA]</scope>
    <source>
        <strain evidence="12 13">JEL517</strain>
    </source>
</reference>
<dbReference type="PROSITE" id="PS50862">
    <property type="entry name" value="AA_TRNA_LIGASE_II"/>
    <property type="match status" value="1"/>
</dbReference>
<dbReference type="GO" id="GO:0005524">
    <property type="term" value="F:ATP binding"/>
    <property type="evidence" value="ECO:0007669"/>
    <property type="project" value="UniProtKB-KW"/>
</dbReference>
<dbReference type="InterPro" id="IPR004154">
    <property type="entry name" value="Anticodon-bd"/>
</dbReference>
<dbReference type="InterPro" id="IPR045864">
    <property type="entry name" value="aa-tRNA-synth_II/BPL/LPL"/>
</dbReference>
<dbReference type="PANTHER" id="PTHR42753:SF2">
    <property type="entry name" value="PROLINE--TRNA LIGASE"/>
    <property type="match status" value="1"/>
</dbReference>
<evidence type="ECO:0000313" key="13">
    <source>
        <dbReference type="Proteomes" id="UP000319731"/>
    </source>
</evidence>
<evidence type="ECO:0000256" key="7">
    <source>
        <dbReference type="ARBA" id="ARBA00023146"/>
    </source>
</evidence>
<dbReference type="GeneID" id="42004958"/>
<protein>
    <recommendedName>
        <fullName evidence="10">Probable proline--tRNA ligase, mitochondrial</fullName>
        <ecNumber evidence="2">6.1.1.15</ecNumber>
    </recommendedName>
    <alternativeName>
        <fullName evidence="8">Prolyl-tRNA synthetase</fullName>
    </alternativeName>
</protein>
<dbReference type="Pfam" id="PF03129">
    <property type="entry name" value="HGTP_anticodon"/>
    <property type="match status" value="1"/>
</dbReference>
<dbReference type="SUPFAM" id="SSF55681">
    <property type="entry name" value="Class II aaRS and biotin synthetases"/>
    <property type="match status" value="1"/>
</dbReference>
<dbReference type="SUPFAM" id="SSF52954">
    <property type="entry name" value="Class II aaRS ABD-related"/>
    <property type="match status" value="1"/>
</dbReference>
<evidence type="ECO:0000256" key="10">
    <source>
        <dbReference type="ARBA" id="ARBA00071545"/>
    </source>
</evidence>
<dbReference type="OrthoDB" id="10267474at2759"/>
<name>A0A507C6Z0_9FUNG</name>
<dbReference type="InterPro" id="IPR006195">
    <property type="entry name" value="aa-tRNA-synth_II"/>
</dbReference>
<evidence type="ECO:0000256" key="3">
    <source>
        <dbReference type="ARBA" id="ARBA00022598"/>
    </source>
</evidence>
<evidence type="ECO:0000256" key="2">
    <source>
        <dbReference type="ARBA" id="ARBA00012831"/>
    </source>
</evidence>
<keyword evidence="4" id="KW-0547">Nucleotide-binding</keyword>
<dbReference type="GO" id="GO:0005739">
    <property type="term" value="C:mitochondrion"/>
    <property type="evidence" value="ECO:0007669"/>
    <property type="project" value="TreeGrafter"/>
</dbReference>
<dbReference type="InterPro" id="IPR050062">
    <property type="entry name" value="Pro-tRNA_synthetase"/>
</dbReference>
<evidence type="ECO:0000256" key="6">
    <source>
        <dbReference type="ARBA" id="ARBA00022917"/>
    </source>
</evidence>
<feature type="domain" description="Aminoacyl-transfer RNA synthetases class-II family profile" evidence="11">
    <location>
        <begin position="73"/>
        <end position="461"/>
    </location>
</feature>
<proteinExistence type="inferred from homology"/>
<dbReference type="Gene3D" id="3.30.930.10">
    <property type="entry name" value="Bira Bifunctional Protein, Domain 2"/>
    <property type="match status" value="2"/>
</dbReference>
<keyword evidence="13" id="KW-1185">Reference proteome</keyword>